<dbReference type="NCBIfam" id="TIGR02595">
    <property type="entry name" value="PEP_CTERM"/>
    <property type="match status" value="1"/>
</dbReference>
<protein>
    <submittedName>
        <fullName evidence="2">PEP-CTERM sorting domain-containing protein</fullName>
    </submittedName>
</protein>
<dbReference type="EMBL" id="QQOH01000003">
    <property type="protein sequence ID" value="RDE19789.1"/>
    <property type="molecule type" value="Genomic_DNA"/>
</dbReference>
<gene>
    <name evidence="2" type="ORF">DV711_13015</name>
</gene>
<dbReference type="OrthoDB" id="733404at2"/>
<reference evidence="2 3" key="1">
    <citation type="submission" date="2018-07" db="EMBL/GenBank/DDBJ databases">
        <title>Motiliproteus coralliicola sp. nov., a bacterium isolated from Coral.</title>
        <authorList>
            <person name="Wang G."/>
        </authorList>
    </citation>
    <scope>NUCLEOTIDE SEQUENCE [LARGE SCALE GENOMIC DNA]</scope>
    <source>
        <strain evidence="2 3">C34</strain>
    </source>
</reference>
<dbReference type="InterPro" id="IPR049804">
    <property type="entry name" value="Choice_anch_L"/>
</dbReference>
<dbReference type="NCBIfam" id="NF038133">
    <property type="entry name" value="choice_anch_L"/>
    <property type="match status" value="1"/>
</dbReference>
<dbReference type="RefSeq" id="WP_114696133.1">
    <property type="nucleotide sequence ID" value="NZ_QQOH01000003.1"/>
</dbReference>
<keyword evidence="3" id="KW-1185">Reference proteome</keyword>
<feature type="signal peptide" evidence="1">
    <location>
        <begin position="1"/>
        <end position="27"/>
    </location>
</feature>
<dbReference type="InterPro" id="IPR013424">
    <property type="entry name" value="Ice-binding_C"/>
</dbReference>
<comment type="caution">
    <text evidence="2">The sequence shown here is derived from an EMBL/GenBank/DDBJ whole genome shotgun (WGS) entry which is preliminary data.</text>
</comment>
<evidence type="ECO:0000256" key="1">
    <source>
        <dbReference type="SAM" id="SignalP"/>
    </source>
</evidence>
<dbReference type="Proteomes" id="UP000253769">
    <property type="component" value="Unassembled WGS sequence"/>
</dbReference>
<sequence>MSKRAPRSTQLAQVGLMMTLAAGSAQAVVFQQYNDLDPAGFLGDGSELATALVTPDSGISIVGGSSQYQGNFDNAGGFDGEFDGEFVVEPLPVTPSYGSASFFQDLNFGTIDGVEFSLPDGILLTSGNAAPAEMNTESGFTGLASGMGDSGLDQLLASQGINEFSADATVLSFDFTVDSGVNAVSLDFIFGSEEFPEFVDSFPEIAAVFVDGVNYAGFADGGLLTVTSDAVGGGNFFDNNIHDDGTLTPSDSPLAIEYDGVSRPLNLLGLLDSTRDTHTIKIAVSDTSDTALDTGIFVGNLQGLMLDEGGITADDPILPDPDGPTPGFDFVVDVGDTGFGIDPTLPIFFDPFVATGYTYEANGSNFATVIIPNSYGDGQYNLYYWDGTSFVFADVIGVNDQFDFLSIDPNGVSMFMIDGIEIGAALDPDDPNAFVTGLTFTNGGTIQVTQTAIQTCDGSADCASAQIPEPGTLVLLLGGLLGMSRITRRR</sequence>
<evidence type="ECO:0000313" key="2">
    <source>
        <dbReference type="EMBL" id="RDE19789.1"/>
    </source>
</evidence>
<feature type="chain" id="PRO_5016622279" evidence="1">
    <location>
        <begin position="28"/>
        <end position="490"/>
    </location>
</feature>
<accession>A0A369WF51</accession>
<proteinExistence type="predicted"/>
<dbReference type="AlphaFoldDB" id="A0A369WF51"/>
<evidence type="ECO:0000313" key="3">
    <source>
        <dbReference type="Proteomes" id="UP000253769"/>
    </source>
</evidence>
<name>A0A369WF51_9GAMM</name>
<keyword evidence="1" id="KW-0732">Signal</keyword>
<organism evidence="2 3">
    <name type="scientific">Motiliproteus coralliicola</name>
    <dbReference type="NCBI Taxonomy" id="2283196"/>
    <lineage>
        <taxon>Bacteria</taxon>
        <taxon>Pseudomonadati</taxon>
        <taxon>Pseudomonadota</taxon>
        <taxon>Gammaproteobacteria</taxon>
        <taxon>Oceanospirillales</taxon>
        <taxon>Oceanospirillaceae</taxon>
        <taxon>Motiliproteus</taxon>
    </lineage>
</organism>